<dbReference type="InterPro" id="IPR013785">
    <property type="entry name" value="Aldolase_TIM"/>
</dbReference>
<dbReference type="PANTHER" id="PTHR35803">
    <property type="entry name" value="GLUCAN 1,4-ALPHA-GLUCOSIDASE SUSB-RELATED"/>
    <property type="match status" value="1"/>
</dbReference>
<name>A0A1W2GKT8_REIFA</name>
<dbReference type="Pfam" id="PF14508">
    <property type="entry name" value="GH97_N"/>
    <property type="match status" value="1"/>
</dbReference>
<evidence type="ECO:0000259" key="5">
    <source>
        <dbReference type="Pfam" id="PF14508"/>
    </source>
</evidence>
<evidence type="ECO:0000313" key="7">
    <source>
        <dbReference type="EMBL" id="SMD37257.1"/>
    </source>
</evidence>
<dbReference type="RefSeq" id="WP_084373929.1">
    <property type="nucleotide sequence ID" value="NZ_FWYF01000003.1"/>
</dbReference>
<dbReference type="STRING" id="692418.SAMN04488029_3315"/>
<accession>A0A1W2GKT8</accession>
<evidence type="ECO:0000259" key="4">
    <source>
        <dbReference type="Pfam" id="PF10566"/>
    </source>
</evidence>
<dbReference type="EMBL" id="FWYF01000003">
    <property type="protein sequence ID" value="SMD37257.1"/>
    <property type="molecule type" value="Genomic_DNA"/>
</dbReference>
<feature type="domain" description="Glycosyl-hydrolase 97 C-terminal oligomerisation" evidence="6">
    <location>
        <begin position="563"/>
        <end position="663"/>
    </location>
</feature>
<proteinExistence type="predicted"/>
<dbReference type="GO" id="GO:0030246">
    <property type="term" value="F:carbohydrate binding"/>
    <property type="evidence" value="ECO:0007669"/>
    <property type="project" value="InterPro"/>
</dbReference>
<dbReference type="Gene3D" id="2.70.98.10">
    <property type="match status" value="1"/>
</dbReference>
<dbReference type="PANTHER" id="PTHR35803:SF1">
    <property type="entry name" value="GLUCAN 1,4-ALPHA-GLUCOSIDASE SUSB"/>
    <property type="match status" value="1"/>
</dbReference>
<dbReference type="Proteomes" id="UP000192472">
    <property type="component" value="Unassembled WGS sequence"/>
</dbReference>
<dbReference type="InterPro" id="IPR029486">
    <property type="entry name" value="GH97_N"/>
</dbReference>
<feature type="domain" description="Glycosyl-hydrolase 97 catalytic" evidence="4">
    <location>
        <begin position="294"/>
        <end position="473"/>
    </location>
</feature>
<reference evidence="7 8" key="1">
    <citation type="submission" date="2017-04" db="EMBL/GenBank/DDBJ databases">
        <authorList>
            <person name="Afonso C.L."/>
            <person name="Miller P.J."/>
            <person name="Scott M.A."/>
            <person name="Spackman E."/>
            <person name="Goraichik I."/>
            <person name="Dimitrov K.M."/>
            <person name="Suarez D.L."/>
            <person name="Swayne D.E."/>
        </authorList>
    </citation>
    <scope>NUCLEOTIDE SEQUENCE [LARGE SCALE GENOMIC DNA]</scope>
    <source>
        <strain evidence="7 8">DSM 26133</strain>
    </source>
</reference>
<evidence type="ECO:0000256" key="3">
    <source>
        <dbReference type="ARBA" id="ARBA00022837"/>
    </source>
</evidence>
<dbReference type="Pfam" id="PF10566">
    <property type="entry name" value="Glyco_hydro_97"/>
    <property type="match status" value="1"/>
</dbReference>
<evidence type="ECO:0000259" key="6">
    <source>
        <dbReference type="Pfam" id="PF14509"/>
    </source>
</evidence>
<dbReference type="InterPro" id="IPR019563">
    <property type="entry name" value="GH97_catalytic"/>
</dbReference>
<evidence type="ECO:0000313" key="8">
    <source>
        <dbReference type="Proteomes" id="UP000192472"/>
    </source>
</evidence>
<dbReference type="Gene3D" id="3.20.20.70">
    <property type="entry name" value="Aldolase class I"/>
    <property type="match status" value="1"/>
</dbReference>
<sequence>MKKILLFVLVIHLIGCGQDQSKQLQTTLSSPEDKLSMEFYLEEDGSAGYLVNYGEKAILDSSRLGFELGADVSLSSGFEIAKTSSSSFDETWEQPWGEQRLIRNNYNELKVELVNANQIKLNVIFRLFDNGIGFRYEFPEQEKLGEFEIMDELTTFNMAADHDAWSIPAYAGNRYEYLYKKTPLSEFEMVHTPLTIEAKNGLFFHMHEAALYDYPSMVVKNMGGTKLKCDLVPYSKTNPVKAYLKAPFSTPWRTIQIGESPGDLITNYMVLNLNEPSKIEDTSWIKPGKYIGVWWEMFINLGTWHQGPKHAANTENVKKYIDFASANGFSGVLVEGWNYGWDGNWMGGGTKFEFSKPYPDYDVEFLSKYAAEKGVYIIGHHETGADTENYDEQLEEAYQFLEDHGMKAVKTGYVENGDTLPNGIYHHGQYFVQHFQRVIEMGAKHKTMIVAHEPIKDTGKRRTWPNMVSREGAKGQEYNAMGGSPTDHVVTIPFTRSLSGPFDYTPGVFDIKIKTSPDQVKTTIGKELALYTIIYAPMMMANDLPENYEGHPAFEYIKAVPTDWETTQVIDGKIGDFVTIARQERNAENWFVGTITDENPRAFKLALDFLEEGVTYLATIYADGDDCHYVENPTSYQINTMEVDASTILDMKLAAGGGAAISLYPKN</sequence>
<evidence type="ECO:0000256" key="1">
    <source>
        <dbReference type="ARBA" id="ARBA00001913"/>
    </source>
</evidence>
<dbReference type="AlphaFoldDB" id="A0A1W2GKT8"/>
<comment type="cofactor">
    <cofactor evidence="1">
        <name>Ca(2+)</name>
        <dbReference type="ChEBI" id="CHEBI:29108"/>
    </cofactor>
</comment>
<dbReference type="InterPro" id="IPR017853">
    <property type="entry name" value="GH"/>
</dbReference>
<gene>
    <name evidence="7" type="ORF">SAMN04488029_3315</name>
</gene>
<dbReference type="OrthoDB" id="57532at2"/>
<organism evidence="7 8">
    <name type="scientific">Reichenbachiella faecimaris</name>
    <dbReference type="NCBI Taxonomy" id="692418"/>
    <lineage>
        <taxon>Bacteria</taxon>
        <taxon>Pseudomonadati</taxon>
        <taxon>Bacteroidota</taxon>
        <taxon>Cytophagia</taxon>
        <taxon>Cytophagales</taxon>
        <taxon>Reichenbachiellaceae</taxon>
        <taxon>Reichenbachiella</taxon>
    </lineage>
</organism>
<dbReference type="InterPro" id="IPR052720">
    <property type="entry name" value="Glycosyl_hydrolase_97"/>
</dbReference>
<keyword evidence="3" id="KW-0106">Calcium</keyword>
<dbReference type="SUPFAM" id="SSF51445">
    <property type="entry name" value="(Trans)glycosidases"/>
    <property type="match status" value="1"/>
</dbReference>
<feature type="domain" description="Glycosyl-hydrolase 97 N-terminal" evidence="5">
    <location>
        <begin position="28"/>
        <end position="276"/>
    </location>
</feature>
<keyword evidence="8" id="KW-1185">Reference proteome</keyword>
<dbReference type="Pfam" id="PF14509">
    <property type="entry name" value="GH97_C"/>
    <property type="match status" value="1"/>
</dbReference>
<dbReference type="InterPro" id="IPR014718">
    <property type="entry name" value="GH-type_carb-bd"/>
</dbReference>
<comment type="subunit">
    <text evidence="2">Monomer.</text>
</comment>
<evidence type="ECO:0000256" key="2">
    <source>
        <dbReference type="ARBA" id="ARBA00011245"/>
    </source>
</evidence>
<protein>
    <submittedName>
        <fullName evidence="7">Alpha-glucosidase</fullName>
    </submittedName>
</protein>
<dbReference type="InterPro" id="IPR029483">
    <property type="entry name" value="GH97_C"/>
</dbReference>